<proteinExistence type="predicted"/>
<reference evidence="1" key="1">
    <citation type="submission" date="2023-10" db="EMBL/GenBank/DDBJ databases">
        <title>Whole genome sequencing of actinobacterial strain Amycolatopsis sp. (BCA-696) identifies the underlying plant growth-promoting genes.</title>
        <authorList>
            <person name="Gandham P."/>
            <person name="Vadla N."/>
            <person name="Saji A."/>
            <person name="Srinivas V."/>
            <person name="Ruperao P."/>
            <person name="Selvanayagam S."/>
            <person name="Saxena R.K."/>
            <person name="Rathore A."/>
            <person name="Gopalakrishnan S."/>
            <person name="Thakur V."/>
        </authorList>
    </citation>
    <scope>NUCLEOTIDE SEQUENCE</scope>
    <source>
        <strain evidence="1">BCA-696</strain>
    </source>
</reference>
<accession>A0ACD5BKX6</accession>
<protein>
    <submittedName>
        <fullName evidence="1">Uncharacterized protein</fullName>
    </submittedName>
</protein>
<name>A0ACD5BKX6_9PSEU</name>
<dbReference type="Proteomes" id="UP001456344">
    <property type="component" value="Chromosome"/>
</dbReference>
<sequence length="41" mass="4755">MVEIQVLVLTLVSGRYGFHRDELYFLAAGKRLDRGMSISRR</sequence>
<keyword evidence="2" id="KW-1185">Reference proteome</keyword>
<gene>
    <name evidence="1" type="ORF">LCL61_30410</name>
</gene>
<dbReference type="EMBL" id="CP150484">
    <property type="protein sequence ID" value="WYW19869.1"/>
    <property type="molecule type" value="Genomic_DNA"/>
</dbReference>
<evidence type="ECO:0000313" key="2">
    <source>
        <dbReference type="Proteomes" id="UP001456344"/>
    </source>
</evidence>
<organism evidence="1 2">
    <name type="scientific">Amycolatopsis coloradensis</name>
    <dbReference type="NCBI Taxonomy" id="76021"/>
    <lineage>
        <taxon>Bacteria</taxon>
        <taxon>Bacillati</taxon>
        <taxon>Actinomycetota</taxon>
        <taxon>Actinomycetes</taxon>
        <taxon>Pseudonocardiales</taxon>
        <taxon>Pseudonocardiaceae</taxon>
        <taxon>Amycolatopsis</taxon>
    </lineage>
</organism>
<evidence type="ECO:0000313" key="1">
    <source>
        <dbReference type="EMBL" id="WYW19869.1"/>
    </source>
</evidence>